<keyword evidence="5" id="KW-0998">Cell outer membrane</keyword>
<keyword evidence="3" id="KW-0732">Signal</keyword>
<reference evidence="8 9" key="1">
    <citation type="submission" date="2017-11" db="EMBL/GenBank/DDBJ databases">
        <title>Genomic Encyclopedia of Archaeal and Bacterial Type Strains, Phase II (KMG-II): From Individual Species to Whole Genera.</title>
        <authorList>
            <person name="Goeker M."/>
        </authorList>
    </citation>
    <scope>NUCLEOTIDE SEQUENCE [LARGE SCALE GENOMIC DNA]</scope>
    <source>
        <strain evidence="8 9">DSM 27268</strain>
    </source>
</reference>
<evidence type="ECO:0000256" key="5">
    <source>
        <dbReference type="ARBA" id="ARBA00023237"/>
    </source>
</evidence>
<protein>
    <submittedName>
        <fullName evidence="8">Putative outer membrane starch-binding protein</fullName>
    </submittedName>
</protein>
<dbReference type="CDD" id="cd08977">
    <property type="entry name" value="SusD"/>
    <property type="match status" value="1"/>
</dbReference>
<dbReference type="Gene3D" id="1.25.40.390">
    <property type="match status" value="1"/>
</dbReference>
<evidence type="ECO:0000313" key="8">
    <source>
        <dbReference type="EMBL" id="PJJ75223.1"/>
    </source>
</evidence>
<dbReference type="Pfam" id="PF07980">
    <property type="entry name" value="SusD_RagB"/>
    <property type="match status" value="1"/>
</dbReference>
<dbReference type="EMBL" id="PGFG01000001">
    <property type="protein sequence ID" value="PJJ75223.1"/>
    <property type="molecule type" value="Genomic_DNA"/>
</dbReference>
<dbReference type="InterPro" id="IPR011990">
    <property type="entry name" value="TPR-like_helical_dom_sf"/>
</dbReference>
<keyword evidence="4" id="KW-0472">Membrane</keyword>
<dbReference type="RefSeq" id="WP_100313868.1">
    <property type="nucleotide sequence ID" value="NZ_PGFG01000001.1"/>
</dbReference>
<organism evidence="8 9">
    <name type="scientific">Thermoflavifilum aggregans</name>
    <dbReference type="NCBI Taxonomy" id="454188"/>
    <lineage>
        <taxon>Bacteria</taxon>
        <taxon>Pseudomonadati</taxon>
        <taxon>Bacteroidota</taxon>
        <taxon>Chitinophagia</taxon>
        <taxon>Chitinophagales</taxon>
        <taxon>Chitinophagaceae</taxon>
        <taxon>Thermoflavifilum</taxon>
    </lineage>
</organism>
<evidence type="ECO:0000256" key="3">
    <source>
        <dbReference type="ARBA" id="ARBA00022729"/>
    </source>
</evidence>
<feature type="domain" description="SusD-like N-terminal" evidence="7">
    <location>
        <begin position="95"/>
        <end position="227"/>
    </location>
</feature>
<evidence type="ECO:0000313" key="9">
    <source>
        <dbReference type="Proteomes" id="UP000230000"/>
    </source>
</evidence>
<accession>A0A2M9CTJ7</accession>
<feature type="domain" description="RagB/SusD" evidence="6">
    <location>
        <begin position="266"/>
        <end position="517"/>
    </location>
</feature>
<comment type="caution">
    <text evidence="8">The sequence shown here is derived from an EMBL/GenBank/DDBJ whole genome shotgun (WGS) entry which is preliminary data.</text>
</comment>
<evidence type="ECO:0000259" key="7">
    <source>
        <dbReference type="Pfam" id="PF14322"/>
    </source>
</evidence>
<evidence type="ECO:0000256" key="4">
    <source>
        <dbReference type="ARBA" id="ARBA00023136"/>
    </source>
</evidence>
<name>A0A2M9CTJ7_9BACT</name>
<dbReference type="OrthoDB" id="5694214at2"/>
<sequence length="517" mass="58934">MKTKYRNIIFAIAGLVLISSCSKNLNQINPNAQTSASFWKTSTDALQGINAAYAPLLLDGLFMRFTPVLTDVRGDDVRSNSPWTAIRNAAIFSLNTSDPSGYGWTFDELYEGVYRCNQVLDFVPGIQMDQNLKNRILGQAYFLRGLYFFYLADLFGNVAIPLHAPQSPKDFFSPQMPADSVWAQAIADFKAAIPLLPVSYANINGPDNQVGRATKGAAMAFLGKTYLFNHMYQQAAEQFKNVIDLGVYDLMPNYADNFDGRHKNNQESIFEVQFSLTAGGQDLGWQGIPSSTWAKTNAIAITYGPPNFGWTDVQPSFYLFNEFQKEKTIDSSLDPRLDVTILYNKPGEMLYGQYFSVVYAGTPYLNDIFCKKYENWDTKPNEFDWKSGKDYIIMRYADVLLMYAECENELGNVAECAHYIQMVRNRVNLPDREAEFATYSQDQMRAQISHERLLEFALEGHRFDDIRRWGWLNDSTKLNELKQHDPEFNYYKPGRDLLPIPQGEIDNNPGFKQNPSY</sequence>
<proteinExistence type="inferred from homology"/>
<evidence type="ECO:0000256" key="1">
    <source>
        <dbReference type="ARBA" id="ARBA00004442"/>
    </source>
</evidence>
<evidence type="ECO:0000256" key="2">
    <source>
        <dbReference type="ARBA" id="ARBA00006275"/>
    </source>
</evidence>
<evidence type="ECO:0000259" key="6">
    <source>
        <dbReference type="Pfam" id="PF07980"/>
    </source>
</evidence>
<dbReference type="InterPro" id="IPR012944">
    <property type="entry name" value="SusD_RagB_dom"/>
</dbReference>
<dbReference type="Pfam" id="PF14322">
    <property type="entry name" value="SusD-like_3"/>
    <property type="match status" value="1"/>
</dbReference>
<dbReference type="AlphaFoldDB" id="A0A2M9CTJ7"/>
<dbReference type="SUPFAM" id="SSF48452">
    <property type="entry name" value="TPR-like"/>
    <property type="match status" value="1"/>
</dbReference>
<dbReference type="GO" id="GO:0009279">
    <property type="term" value="C:cell outer membrane"/>
    <property type="evidence" value="ECO:0007669"/>
    <property type="project" value="UniProtKB-SubCell"/>
</dbReference>
<gene>
    <name evidence="8" type="ORF">BXY57_0795</name>
</gene>
<keyword evidence="9" id="KW-1185">Reference proteome</keyword>
<dbReference type="PROSITE" id="PS51257">
    <property type="entry name" value="PROKAR_LIPOPROTEIN"/>
    <property type="match status" value="1"/>
</dbReference>
<dbReference type="InterPro" id="IPR033985">
    <property type="entry name" value="SusD-like_N"/>
</dbReference>
<dbReference type="Proteomes" id="UP000230000">
    <property type="component" value="Unassembled WGS sequence"/>
</dbReference>
<comment type="similarity">
    <text evidence="2">Belongs to the SusD family.</text>
</comment>
<comment type="subcellular location">
    <subcellularLocation>
        <location evidence="1">Cell outer membrane</location>
    </subcellularLocation>
</comment>